<proteinExistence type="predicted"/>
<dbReference type="EMBL" id="ASGP02000003">
    <property type="protein sequence ID" value="KAH9516530.1"/>
    <property type="molecule type" value="Genomic_DNA"/>
</dbReference>
<reference evidence="1" key="2">
    <citation type="journal article" date="2022" name="Res Sq">
        <title>Comparative Genomics Reveals Insights into the Divergent Evolution of Astigmatic Mites and Household Pest Adaptations.</title>
        <authorList>
            <person name="Xiong Q."/>
            <person name="Wan A.T.-Y."/>
            <person name="Liu X.-Y."/>
            <person name="Fung C.S.-H."/>
            <person name="Xiao X."/>
            <person name="Malainual N."/>
            <person name="Hou J."/>
            <person name="Wang L."/>
            <person name="Wang M."/>
            <person name="Yang K."/>
            <person name="Cui Y."/>
            <person name="Leung E."/>
            <person name="Nong W."/>
            <person name="Shin S.-K."/>
            <person name="Au S."/>
            <person name="Jeong K.Y."/>
            <person name="Chew F.T."/>
            <person name="Hui J."/>
            <person name="Leung T.F."/>
            <person name="Tungtrongchitr A."/>
            <person name="Zhong N."/>
            <person name="Liu Z."/>
            <person name="Tsui S."/>
        </authorList>
    </citation>
    <scope>NUCLEOTIDE SEQUENCE</scope>
    <source>
        <strain evidence="1">Derf</strain>
        <tissue evidence="1">Whole organism</tissue>
    </source>
</reference>
<protein>
    <submittedName>
        <fullName evidence="1">Uncharacterized protein</fullName>
    </submittedName>
</protein>
<dbReference type="Proteomes" id="UP000790347">
    <property type="component" value="Unassembled WGS sequence"/>
</dbReference>
<dbReference type="AlphaFoldDB" id="A0A922I335"/>
<organism evidence="1 2">
    <name type="scientific">Dermatophagoides farinae</name>
    <name type="common">American house dust mite</name>
    <dbReference type="NCBI Taxonomy" id="6954"/>
    <lineage>
        <taxon>Eukaryota</taxon>
        <taxon>Metazoa</taxon>
        <taxon>Ecdysozoa</taxon>
        <taxon>Arthropoda</taxon>
        <taxon>Chelicerata</taxon>
        <taxon>Arachnida</taxon>
        <taxon>Acari</taxon>
        <taxon>Acariformes</taxon>
        <taxon>Sarcoptiformes</taxon>
        <taxon>Astigmata</taxon>
        <taxon>Psoroptidia</taxon>
        <taxon>Analgoidea</taxon>
        <taxon>Pyroglyphidae</taxon>
        <taxon>Dermatophagoidinae</taxon>
        <taxon>Dermatophagoides</taxon>
    </lineage>
</organism>
<accession>A0A922I335</accession>
<evidence type="ECO:0000313" key="2">
    <source>
        <dbReference type="Proteomes" id="UP000790347"/>
    </source>
</evidence>
<sequence>MDQNSIDANGKSWICPTFRSIYERYAYLMAPYITPNDNTGFQQRIEQSIMESYRVERDYLHTIINRLECKINILRIEQNELIQWICYHLQTAEQSSRYNDAVKYYRILYTREFYRYQVFGTFYIDQNEIQSKLC</sequence>
<reference evidence="1" key="1">
    <citation type="submission" date="2013-05" db="EMBL/GenBank/DDBJ databases">
        <authorList>
            <person name="Yim A.K.Y."/>
            <person name="Chan T.F."/>
            <person name="Ji K.M."/>
            <person name="Liu X.Y."/>
            <person name="Zhou J.W."/>
            <person name="Li R.Q."/>
            <person name="Yang K.Y."/>
            <person name="Li J."/>
            <person name="Li M."/>
            <person name="Law P.T.W."/>
            <person name="Wu Y.L."/>
            <person name="Cai Z.L."/>
            <person name="Qin H."/>
            <person name="Bao Y."/>
            <person name="Leung R.K.K."/>
            <person name="Ng P.K.S."/>
            <person name="Zou J."/>
            <person name="Zhong X.J."/>
            <person name="Ran P.X."/>
            <person name="Zhong N.S."/>
            <person name="Liu Z.G."/>
            <person name="Tsui S.K.W."/>
        </authorList>
    </citation>
    <scope>NUCLEOTIDE SEQUENCE</scope>
    <source>
        <strain evidence="1">Derf</strain>
        <tissue evidence="1">Whole organism</tissue>
    </source>
</reference>
<gene>
    <name evidence="1" type="ORF">DERF_007265</name>
</gene>
<evidence type="ECO:0000313" key="1">
    <source>
        <dbReference type="EMBL" id="KAH9516530.1"/>
    </source>
</evidence>
<comment type="caution">
    <text evidence="1">The sequence shown here is derived from an EMBL/GenBank/DDBJ whole genome shotgun (WGS) entry which is preliminary data.</text>
</comment>
<keyword evidence="2" id="KW-1185">Reference proteome</keyword>
<name>A0A922I335_DERFA</name>